<dbReference type="Gene3D" id="3.90.640.60">
    <property type="match status" value="1"/>
</dbReference>
<proteinExistence type="inferred from homology"/>
<dbReference type="InParanoid" id="H2AZY9"/>
<evidence type="ECO:0000313" key="3">
    <source>
        <dbReference type="Proteomes" id="UP000005220"/>
    </source>
</evidence>
<keyword evidence="3" id="KW-1185">Reference proteome</keyword>
<dbReference type="eggNOG" id="KOG0676">
    <property type="taxonomic scope" value="Eukaryota"/>
</dbReference>
<evidence type="ECO:0008006" key="4">
    <source>
        <dbReference type="Google" id="ProtNLM"/>
    </source>
</evidence>
<dbReference type="GO" id="GO:0016514">
    <property type="term" value="C:SWI/SNF complex"/>
    <property type="evidence" value="ECO:0007669"/>
    <property type="project" value="EnsemblFungi"/>
</dbReference>
<gene>
    <name evidence="2" type="primary">KAFR0I01580</name>
    <name evidence="2" type="ORF">KAFR_0I01580</name>
</gene>
<dbReference type="HOGENOM" id="CLU_052064_0_0_1"/>
<accession>H2AZY9</accession>
<dbReference type="FunCoup" id="H2AZY9">
    <property type="interactions" value="557"/>
</dbReference>
<dbReference type="OrthoDB" id="74201at2759"/>
<dbReference type="GO" id="GO:0045944">
    <property type="term" value="P:positive regulation of transcription by RNA polymerase II"/>
    <property type="evidence" value="ECO:0007669"/>
    <property type="project" value="EnsemblFungi"/>
</dbReference>
<dbReference type="SUPFAM" id="SSF53067">
    <property type="entry name" value="Actin-like ATPase domain"/>
    <property type="match status" value="2"/>
</dbReference>
<dbReference type="KEGG" id="kaf:KAFR_0I01580"/>
<dbReference type="STRING" id="1071382.H2AZY9"/>
<dbReference type="GeneID" id="13883575"/>
<dbReference type="GO" id="GO:0006337">
    <property type="term" value="P:nucleosome disassembly"/>
    <property type="evidence" value="ECO:0007669"/>
    <property type="project" value="EnsemblFungi"/>
</dbReference>
<dbReference type="EMBL" id="HE650829">
    <property type="protein sequence ID" value="CCF59939.1"/>
    <property type="molecule type" value="Genomic_DNA"/>
</dbReference>
<dbReference type="PANTHER" id="PTHR11937">
    <property type="entry name" value="ACTIN"/>
    <property type="match status" value="1"/>
</dbReference>
<evidence type="ECO:0000313" key="2">
    <source>
        <dbReference type="EMBL" id="CCF59939.1"/>
    </source>
</evidence>
<comment type="similarity">
    <text evidence="1">Belongs to the actin family.</text>
</comment>
<dbReference type="InterPro" id="IPR043129">
    <property type="entry name" value="ATPase_NBD"/>
</dbReference>
<protein>
    <recommendedName>
        <fullName evidence="4">Actin-like protein ARP9</fullName>
    </recommendedName>
</protein>
<reference evidence="2 3" key="1">
    <citation type="journal article" date="2011" name="Proc. Natl. Acad. Sci. U.S.A.">
        <title>Evolutionary erosion of yeast sex chromosomes by mating-type switching accidents.</title>
        <authorList>
            <person name="Gordon J.L."/>
            <person name="Armisen D."/>
            <person name="Proux-Wera E."/>
            <person name="Oheigeartaigh S.S."/>
            <person name="Byrne K.P."/>
            <person name="Wolfe K.H."/>
        </authorList>
    </citation>
    <scope>NUCLEOTIDE SEQUENCE [LARGE SCALE GENOMIC DNA]</scope>
    <source>
        <strain evidence="3">ATCC 22294 / BCRC 22015 / CBS 2517 / CECT 1963 / NBRC 1671 / NRRL Y-8276</strain>
    </source>
</reference>
<dbReference type="SMART" id="SM00268">
    <property type="entry name" value="ACTIN"/>
    <property type="match status" value="1"/>
</dbReference>
<dbReference type="FunFam" id="3.90.640.60:FF:000002">
    <property type="entry name" value="Actin-like protein ARP9"/>
    <property type="match status" value="1"/>
</dbReference>
<dbReference type="AlphaFoldDB" id="H2AZY9"/>
<sequence>MAPFRLDSILIIYPKSQNTLVQFGLNDETFAVPEYNIPTRIFRDKISGNYYSEATETTEEINPIQQGRIKDLDAFLQYLKLIYGSILSRKSKENPHAFDGELSNIPIILVTHYSWSQSQLERITQFVFESLNVNNLLLLPSSLAASYSMVSLQNCCVIDIGKEHTDIIPIVDYTPLNHLASSIPNGGDFVTENLAKILPNLTKEQIEHLKSSEIFEVLSDDMLQKNSDLVNEALDEEDDTINVADIITSGRDTREFLEERDRKKKEKNLPNVDMETNSFWDPTTKQNISVGKERFQGCHDLISKISKRVGLILNQVDDINRVKQIWENIVILGGTSSINGFKEGLLAQLLKDHLVTEPEEERAKREQEAFDALPASKRKNKVASTYVQNVEYTQIPSIIRLAKYPEYFPEWKKQGYAEIAFLGAQVVSKQIFTHSRDAFYITREKYNEFGPSCLWNVEL</sequence>
<dbReference type="GO" id="GO:0005198">
    <property type="term" value="F:structural molecule activity"/>
    <property type="evidence" value="ECO:0007669"/>
    <property type="project" value="EnsemblFungi"/>
</dbReference>
<dbReference type="GO" id="GO:0006368">
    <property type="term" value="P:transcription elongation by RNA polymerase II"/>
    <property type="evidence" value="ECO:0007669"/>
    <property type="project" value="EnsemblFungi"/>
</dbReference>
<dbReference type="Pfam" id="PF00022">
    <property type="entry name" value="Actin"/>
    <property type="match status" value="1"/>
</dbReference>
<dbReference type="Proteomes" id="UP000005220">
    <property type="component" value="Chromosome 9"/>
</dbReference>
<organism evidence="2 3">
    <name type="scientific">Kazachstania africana (strain ATCC 22294 / BCRC 22015 / CBS 2517 / CECT 1963 / NBRC 1671 / NRRL Y-8276)</name>
    <name type="common">Yeast</name>
    <name type="synonym">Kluyveromyces africanus</name>
    <dbReference type="NCBI Taxonomy" id="1071382"/>
    <lineage>
        <taxon>Eukaryota</taxon>
        <taxon>Fungi</taxon>
        <taxon>Dikarya</taxon>
        <taxon>Ascomycota</taxon>
        <taxon>Saccharomycotina</taxon>
        <taxon>Saccharomycetes</taxon>
        <taxon>Saccharomycetales</taxon>
        <taxon>Saccharomycetaceae</taxon>
        <taxon>Kazachstania</taxon>
    </lineage>
</organism>
<dbReference type="RefSeq" id="XP_003959074.1">
    <property type="nucleotide sequence ID" value="XM_003959025.1"/>
</dbReference>
<name>H2AZY9_KAZAF</name>
<dbReference type="Gene3D" id="3.30.420.40">
    <property type="match status" value="2"/>
</dbReference>
<dbReference type="GO" id="GO:0016586">
    <property type="term" value="C:RSC-type complex"/>
    <property type="evidence" value="ECO:0007669"/>
    <property type="project" value="EnsemblFungi"/>
</dbReference>
<evidence type="ECO:0000256" key="1">
    <source>
        <dbReference type="RuleBase" id="RU000487"/>
    </source>
</evidence>
<dbReference type="InterPro" id="IPR004000">
    <property type="entry name" value="Actin"/>
</dbReference>